<dbReference type="Proteomes" id="UP000092460">
    <property type="component" value="Unassembled WGS sequence"/>
</dbReference>
<proteinExistence type="predicted"/>
<dbReference type="EMBL" id="JXJN01004248">
    <property type="status" value="NOT_ANNOTATED_CDS"/>
    <property type="molecule type" value="Genomic_DNA"/>
</dbReference>
<organism evidence="1 2">
    <name type="scientific">Glossina palpalis gambiensis</name>
    <dbReference type="NCBI Taxonomy" id="67801"/>
    <lineage>
        <taxon>Eukaryota</taxon>
        <taxon>Metazoa</taxon>
        <taxon>Ecdysozoa</taxon>
        <taxon>Arthropoda</taxon>
        <taxon>Hexapoda</taxon>
        <taxon>Insecta</taxon>
        <taxon>Pterygota</taxon>
        <taxon>Neoptera</taxon>
        <taxon>Endopterygota</taxon>
        <taxon>Diptera</taxon>
        <taxon>Brachycera</taxon>
        <taxon>Muscomorpha</taxon>
        <taxon>Hippoboscoidea</taxon>
        <taxon>Glossinidae</taxon>
        <taxon>Glossina</taxon>
    </lineage>
</organism>
<dbReference type="EnsemblMetazoa" id="GPPI010008-RA">
    <property type="protein sequence ID" value="GPPI010008-PA"/>
    <property type="gene ID" value="GPPI010008"/>
</dbReference>
<dbReference type="VEuPathDB" id="VectorBase:GPPI010008"/>
<evidence type="ECO:0000313" key="1">
    <source>
        <dbReference type="EnsemblMetazoa" id="GPPI010008-PA"/>
    </source>
</evidence>
<keyword evidence="2" id="KW-1185">Reference proteome</keyword>
<accession>A0A1B0AVH2</accession>
<reference evidence="2" key="1">
    <citation type="submission" date="2015-01" db="EMBL/GenBank/DDBJ databases">
        <authorList>
            <person name="Aksoy S."/>
            <person name="Warren W."/>
            <person name="Wilson R.K."/>
        </authorList>
    </citation>
    <scope>NUCLEOTIDE SEQUENCE [LARGE SCALE GENOMIC DNA]</scope>
    <source>
        <strain evidence="2">IAEA</strain>
    </source>
</reference>
<sequence length="117" mass="13669">MPKIDPTAFSELLRKSTSTRSIADDQDVNLDDQKIPKHLPMDSSLKTRVRFFCRNELLSTGKGKGLDLSPATRFNQSAYYWQHHRIPWMTLFTRNSRENTGITLREKERNALSEDWN</sequence>
<evidence type="ECO:0000313" key="2">
    <source>
        <dbReference type="Proteomes" id="UP000092460"/>
    </source>
</evidence>
<dbReference type="AlphaFoldDB" id="A0A1B0AVH2"/>
<reference evidence="1" key="2">
    <citation type="submission" date="2020-05" db="UniProtKB">
        <authorList>
            <consortium name="EnsemblMetazoa"/>
        </authorList>
    </citation>
    <scope>IDENTIFICATION</scope>
    <source>
        <strain evidence="1">IAEA</strain>
    </source>
</reference>
<dbReference type="STRING" id="67801.A0A1B0AVH2"/>
<name>A0A1B0AVH2_9MUSC</name>
<protein>
    <submittedName>
        <fullName evidence="1">Uncharacterized protein</fullName>
    </submittedName>
</protein>